<dbReference type="GO" id="GO:0006284">
    <property type="term" value="P:base-excision repair"/>
    <property type="evidence" value="ECO:0007669"/>
    <property type="project" value="TreeGrafter"/>
</dbReference>
<dbReference type="AlphaFoldDB" id="A0AAN7R5S7"/>
<feature type="region of interest" description="Disordered" evidence="6">
    <location>
        <begin position="45"/>
        <end position="102"/>
    </location>
</feature>
<dbReference type="Pfam" id="PF03372">
    <property type="entry name" value="Exo_endo_phos"/>
    <property type="match status" value="1"/>
</dbReference>
<dbReference type="EMBL" id="JAXQNO010000008">
    <property type="protein sequence ID" value="KAK4792994.1"/>
    <property type="molecule type" value="Genomic_DNA"/>
</dbReference>
<dbReference type="GO" id="GO:0046872">
    <property type="term" value="F:metal ion binding"/>
    <property type="evidence" value="ECO:0007669"/>
    <property type="project" value="UniProtKB-KW"/>
</dbReference>
<proteinExistence type="inferred from homology"/>
<evidence type="ECO:0000256" key="3">
    <source>
        <dbReference type="ARBA" id="ARBA00022801"/>
    </source>
</evidence>
<evidence type="ECO:0000256" key="6">
    <source>
        <dbReference type="SAM" id="MobiDB-lite"/>
    </source>
</evidence>
<reference evidence="8 9" key="1">
    <citation type="journal article" date="2023" name="Hortic Res">
        <title>Pangenome of water caltrop reveals structural variations and asymmetric subgenome divergence after allopolyploidization.</title>
        <authorList>
            <person name="Zhang X."/>
            <person name="Chen Y."/>
            <person name="Wang L."/>
            <person name="Yuan Y."/>
            <person name="Fang M."/>
            <person name="Shi L."/>
            <person name="Lu R."/>
            <person name="Comes H.P."/>
            <person name="Ma Y."/>
            <person name="Chen Y."/>
            <person name="Huang G."/>
            <person name="Zhou Y."/>
            <person name="Zheng Z."/>
            <person name="Qiu Y."/>
        </authorList>
    </citation>
    <scope>NUCLEOTIDE SEQUENCE [LARGE SCALE GENOMIC DNA]</scope>
    <source>
        <strain evidence="8">F231</strain>
    </source>
</reference>
<dbReference type="GO" id="GO:0003906">
    <property type="term" value="F:DNA-(apurinic or apyrimidinic site) endonuclease activity"/>
    <property type="evidence" value="ECO:0007669"/>
    <property type="project" value="TreeGrafter"/>
</dbReference>
<dbReference type="GO" id="GO:0008081">
    <property type="term" value="F:phosphoric diester hydrolase activity"/>
    <property type="evidence" value="ECO:0007669"/>
    <property type="project" value="TreeGrafter"/>
</dbReference>
<dbReference type="PANTHER" id="PTHR22748">
    <property type="entry name" value="AP ENDONUCLEASE"/>
    <property type="match status" value="1"/>
</dbReference>
<evidence type="ECO:0000256" key="5">
    <source>
        <dbReference type="PIRSR" id="PIRSR604808-2"/>
    </source>
</evidence>
<evidence type="ECO:0000259" key="7">
    <source>
        <dbReference type="Pfam" id="PF03372"/>
    </source>
</evidence>
<keyword evidence="2 5" id="KW-0479">Metal-binding</keyword>
<keyword evidence="5" id="KW-0464">Manganese</keyword>
<feature type="binding site" evidence="5">
    <location>
        <position position="179"/>
    </location>
    <ligand>
        <name>Mg(2+)</name>
        <dbReference type="ChEBI" id="CHEBI:18420"/>
        <label>1</label>
    </ligand>
</feature>
<dbReference type="InterPro" id="IPR036691">
    <property type="entry name" value="Endo/exonu/phosph_ase_sf"/>
</dbReference>
<feature type="domain" description="Endonuclease/exonuclease/phosphatase" evidence="7">
    <location>
        <begin position="176"/>
        <end position="253"/>
    </location>
</feature>
<protein>
    <recommendedName>
        <fullName evidence="7">Endonuclease/exonuclease/phosphatase domain-containing protein</fullName>
    </recommendedName>
</protein>
<evidence type="ECO:0000313" key="9">
    <source>
        <dbReference type="Proteomes" id="UP001346149"/>
    </source>
</evidence>
<comment type="similarity">
    <text evidence="1">Belongs to the DNA repair enzymes AP/ExoA family.</text>
</comment>
<sequence>MRKMQRLKSGRERGNVNSGVRAKLLKYKTNARLLQKPRYRVLQIKETKKSQSAIDQSPETEHDIPSNADRIPLDKGDDQNQRRKGNQILSMGDFKTMSGNSFTEIETTQKRLRGETETRQEIFLSKLSGLKLPVSKELQHQERAEHTRLNLFSASSSKSSVEMEPNHSETGRMKIVSYNVNGLRQRISQFGSLLKLLNSFDADIICFQETKLRRQELTTDLVIADGYESFFSCTRTSDKGRMGYSGLLVKLKIF</sequence>
<gene>
    <name evidence="8" type="ORF">SAY86_023429</name>
</gene>
<keyword evidence="9" id="KW-1185">Reference proteome</keyword>
<dbReference type="InterPro" id="IPR004808">
    <property type="entry name" value="AP_endonuc_1"/>
</dbReference>
<feature type="binding site" evidence="5">
    <location>
        <position position="209"/>
    </location>
    <ligand>
        <name>Mg(2+)</name>
        <dbReference type="ChEBI" id="CHEBI:18420"/>
        <label>1</label>
    </ligand>
</feature>
<feature type="compositionally biased region" description="Basic and acidic residues" evidence="6">
    <location>
        <begin position="71"/>
        <end position="81"/>
    </location>
</feature>
<dbReference type="PANTHER" id="PTHR22748:SF4">
    <property type="entry name" value="DNA-(APURINIC OR APYRIMIDINIC SITE) ENDONUCLEASE 2"/>
    <property type="match status" value="1"/>
</dbReference>
<comment type="cofactor">
    <cofactor evidence="5">
        <name>Mg(2+)</name>
        <dbReference type="ChEBI" id="CHEBI:18420"/>
    </cofactor>
    <cofactor evidence="5">
        <name>Mn(2+)</name>
        <dbReference type="ChEBI" id="CHEBI:29035"/>
    </cofactor>
    <text evidence="5">Probably binds two magnesium or manganese ions per subunit.</text>
</comment>
<evidence type="ECO:0000256" key="4">
    <source>
        <dbReference type="ARBA" id="ARBA00022842"/>
    </source>
</evidence>
<evidence type="ECO:0000313" key="8">
    <source>
        <dbReference type="EMBL" id="KAK4792994.1"/>
    </source>
</evidence>
<comment type="caution">
    <text evidence="8">The sequence shown here is derived from an EMBL/GenBank/DDBJ whole genome shotgun (WGS) entry which is preliminary data.</text>
</comment>
<evidence type="ECO:0000256" key="1">
    <source>
        <dbReference type="ARBA" id="ARBA00007092"/>
    </source>
</evidence>
<keyword evidence="3" id="KW-0378">Hydrolase</keyword>
<dbReference type="Proteomes" id="UP001346149">
    <property type="component" value="Unassembled WGS sequence"/>
</dbReference>
<organism evidence="8 9">
    <name type="scientific">Trapa natans</name>
    <name type="common">Water chestnut</name>
    <dbReference type="NCBI Taxonomy" id="22666"/>
    <lineage>
        <taxon>Eukaryota</taxon>
        <taxon>Viridiplantae</taxon>
        <taxon>Streptophyta</taxon>
        <taxon>Embryophyta</taxon>
        <taxon>Tracheophyta</taxon>
        <taxon>Spermatophyta</taxon>
        <taxon>Magnoliopsida</taxon>
        <taxon>eudicotyledons</taxon>
        <taxon>Gunneridae</taxon>
        <taxon>Pentapetalae</taxon>
        <taxon>rosids</taxon>
        <taxon>malvids</taxon>
        <taxon>Myrtales</taxon>
        <taxon>Lythraceae</taxon>
        <taxon>Trapa</taxon>
    </lineage>
</organism>
<dbReference type="Gene3D" id="3.60.10.10">
    <property type="entry name" value="Endonuclease/exonuclease/phosphatase"/>
    <property type="match status" value="1"/>
</dbReference>
<evidence type="ECO:0000256" key="2">
    <source>
        <dbReference type="ARBA" id="ARBA00022723"/>
    </source>
</evidence>
<accession>A0AAN7R5S7</accession>
<dbReference type="GO" id="GO:0008311">
    <property type="term" value="F:double-stranded DNA 3'-5' DNA exonuclease activity"/>
    <property type="evidence" value="ECO:0007669"/>
    <property type="project" value="TreeGrafter"/>
</dbReference>
<keyword evidence="4 5" id="KW-0460">Magnesium</keyword>
<dbReference type="SUPFAM" id="SSF56219">
    <property type="entry name" value="DNase I-like"/>
    <property type="match status" value="1"/>
</dbReference>
<name>A0AAN7R5S7_TRANT</name>
<dbReference type="GO" id="GO:0005634">
    <property type="term" value="C:nucleus"/>
    <property type="evidence" value="ECO:0007669"/>
    <property type="project" value="TreeGrafter"/>
</dbReference>
<dbReference type="InterPro" id="IPR005135">
    <property type="entry name" value="Endo/exonuclease/phosphatase"/>
</dbReference>